<evidence type="ECO:0000259" key="6">
    <source>
        <dbReference type="PROSITE" id="PS50127"/>
    </source>
</evidence>
<feature type="domain" description="UBC core" evidence="6">
    <location>
        <begin position="3"/>
        <end position="162"/>
    </location>
</feature>
<dbReference type="GO" id="GO:0016567">
    <property type="term" value="P:protein ubiquitination"/>
    <property type="evidence" value="ECO:0007669"/>
    <property type="project" value="UniProtKB-UniPathway"/>
</dbReference>
<feature type="compositionally biased region" description="Acidic residues" evidence="5">
    <location>
        <begin position="211"/>
        <end position="228"/>
    </location>
</feature>
<dbReference type="UniPathway" id="UPA00143"/>
<dbReference type="GO" id="GO:0061631">
    <property type="term" value="F:ubiquitin conjugating enzyme activity"/>
    <property type="evidence" value="ECO:0007669"/>
    <property type="project" value="UniProtKB-EC"/>
</dbReference>
<dbReference type="Gene3D" id="3.10.110.10">
    <property type="entry name" value="Ubiquitin Conjugating Enzyme"/>
    <property type="match status" value="1"/>
</dbReference>
<proteinExistence type="predicted"/>
<accession>A0A6G6ABH0</accession>
<name>A0A6G6ABH0_9VIRU</name>
<feature type="compositionally biased region" description="Basic residues" evidence="5">
    <location>
        <begin position="271"/>
        <end position="303"/>
    </location>
</feature>
<dbReference type="InterPro" id="IPR000608">
    <property type="entry name" value="UBC"/>
</dbReference>
<evidence type="ECO:0000313" key="7">
    <source>
        <dbReference type="EMBL" id="QID05907.1"/>
    </source>
</evidence>
<organism evidence="7">
    <name type="scientific">Borely moumouvirus</name>
    <dbReference type="NCBI Taxonomy" id="2712067"/>
    <lineage>
        <taxon>Viruses</taxon>
        <taxon>Varidnaviria</taxon>
        <taxon>Bamfordvirae</taxon>
        <taxon>Nucleocytoviricota</taxon>
        <taxon>Megaviricetes</taxon>
        <taxon>Imitervirales</taxon>
        <taxon>Mimiviridae</taxon>
        <taxon>Megamimivirinae</taxon>
        <taxon>Moumouvirus</taxon>
    </lineage>
</organism>
<dbReference type="SUPFAM" id="SSF54495">
    <property type="entry name" value="UBC-like"/>
    <property type="match status" value="1"/>
</dbReference>
<dbReference type="PANTHER" id="PTHR24067">
    <property type="entry name" value="UBIQUITIN-CONJUGATING ENZYME E2"/>
    <property type="match status" value="1"/>
</dbReference>
<comment type="pathway">
    <text evidence="1">Protein modification; protein ubiquitination.</text>
</comment>
<evidence type="ECO:0000256" key="4">
    <source>
        <dbReference type="ARBA" id="ARBA00031729"/>
    </source>
</evidence>
<dbReference type="InterPro" id="IPR016135">
    <property type="entry name" value="UBQ-conjugating_enzyme/RWD"/>
</dbReference>
<evidence type="ECO:0000256" key="2">
    <source>
        <dbReference type="ARBA" id="ARBA00012486"/>
    </source>
</evidence>
<feature type="region of interest" description="Disordered" evidence="5">
    <location>
        <begin position="195"/>
        <end position="303"/>
    </location>
</feature>
<evidence type="ECO:0000256" key="1">
    <source>
        <dbReference type="ARBA" id="ARBA00004906"/>
    </source>
</evidence>
<dbReference type="CDD" id="cd23799">
    <property type="entry name" value="UBCc_UBE2J"/>
    <property type="match status" value="1"/>
</dbReference>
<dbReference type="EMBL" id="MN175499">
    <property type="protein sequence ID" value="QID05907.1"/>
    <property type="molecule type" value="Genomic_DNA"/>
</dbReference>
<protein>
    <recommendedName>
        <fullName evidence="2">E2 ubiquitin-conjugating enzyme</fullName>
        <ecNumber evidence="2">2.3.2.23</ecNumber>
    </recommendedName>
    <alternativeName>
        <fullName evidence="4">Ubiquitin carrier protein</fullName>
    </alternativeName>
    <alternativeName>
        <fullName evidence="3">Ubiquitin-protein ligase</fullName>
    </alternativeName>
</protein>
<feature type="compositionally biased region" description="Low complexity" evidence="5">
    <location>
        <begin position="195"/>
        <end position="207"/>
    </location>
</feature>
<dbReference type="InterPro" id="IPR050113">
    <property type="entry name" value="Ub_conjugating_enzyme"/>
</dbReference>
<dbReference type="SMART" id="SM00212">
    <property type="entry name" value="UBCc"/>
    <property type="match status" value="1"/>
</dbReference>
<dbReference type="EC" id="2.3.2.23" evidence="2"/>
<feature type="compositionally biased region" description="Basic residues" evidence="5">
    <location>
        <begin position="233"/>
        <end position="245"/>
    </location>
</feature>
<sequence length="303" mass="34464">MLTVNKRVLKDINEGMKNLKEEFGIYIAPEENDYYKVHFIIPGPEDTSFEGGLYHGMIRLNNDHPLRAPNIHMVTPNGRFEVEKCPIPPTSRGICTTATAFHPESWTPVNNIESVLKGFISLMCDPYDGGIGSIQSSPIKIKQLAKESINHLKSDPIVKELFHELYEQITNGEYVPVKLSKLKPLDIKKPIKSSTKITTKSSNNNKKYSSDEDTSEEELLENSDDSSSEENVKRRKPRKKTVKKKISSEEDTSEEELLENSSESSDEEVKKRKSRKTIKNSTKSKKIPKDIKKKNTKITKKNK</sequence>
<dbReference type="PROSITE" id="PS50127">
    <property type="entry name" value="UBC_2"/>
    <property type="match status" value="1"/>
</dbReference>
<reference evidence="7" key="1">
    <citation type="submission" date="2019-07" db="EMBL/GenBank/DDBJ databases">
        <title>The discovery of a new lineage B mimivirus raises questions about particles surface fibrils.</title>
        <authorList>
            <person name="Silva L.K.S."/>
            <person name="Rodrigues R.A.L."/>
            <person name="Andrade A.C.S.P."/>
            <person name="Hikida H."/>
            <person name="Andreani J."/>
            <person name="Levasseur A."/>
            <person name="La Scola B."/>
            <person name="Abrahao J.S."/>
        </authorList>
    </citation>
    <scope>NUCLEOTIDE SEQUENCE</scope>
    <source>
        <strain evidence="7">B60</strain>
    </source>
</reference>
<evidence type="ECO:0000256" key="5">
    <source>
        <dbReference type="SAM" id="MobiDB-lite"/>
    </source>
</evidence>
<evidence type="ECO:0000256" key="3">
    <source>
        <dbReference type="ARBA" id="ARBA00030012"/>
    </source>
</evidence>
<dbReference type="Pfam" id="PF00179">
    <property type="entry name" value="UQ_con"/>
    <property type="match status" value="1"/>
</dbReference>
<feature type="compositionally biased region" description="Acidic residues" evidence="5">
    <location>
        <begin position="249"/>
        <end position="258"/>
    </location>
</feature>